<accession>A0ABS6SY68</accession>
<gene>
    <name evidence="1" type="ORF">KJP28_03130</name>
</gene>
<keyword evidence="2" id="KW-1185">Reference proteome</keyword>
<dbReference type="EMBL" id="JAHUZE010000001">
    <property type="protein sequence ID" value="MBV7377905.1"/>
    <property type="molecule type" value="Genomic_DNA"/>
</dbReference>
<reference evidence="1 2" key="1">
    <citation type="submission" date="2021-05" db="EMBL/GenBank/DDBJ databases">
        <title>Culturable bacteria isolated from Daya Bay.</title>
        <authorList>
            <person name="Zheng W."/>
            <person name="Yu S."/>
            <person name="Huang Y."/>
        </authorList>
    </citation>
    <scope>NUCLEOTIDE SEQUENCE [LARGE SCALE GENOMIC DNA]</scope>
    <source>
        <strain evidence="1 2">DP4N28-5</strain>
    </source>
</reference>
<organism evidence="1 2">
    <name type="scientific">Maritimibacter dapengensis</name>
    <dbReference type="NCBI Taxonomy" id="2836868"/>
    <lineage>
        <taxon>Bacteria</taxon>
        <taxon>Pseudomonadati</taxon>
        <taxon>Pseudomonadota</taxon>
        <taxon>Alphaproteobacteria</taxon>
        <taxon>Rhodobacterales</taxon>
        <taxon>Roseobacteraceae</taxon>
        <taxon>Maritimibacter</taxon>
    </lineage>
</organism>
<protein>
    <submittedName>
        <fullName evidence="1">Uncharacterized protein</fullName>
    </submittedName>
</protein>
<dbReference type="Proteomes" id="UP000756530">
    <property type="component" value="Unassembled WGS sequence"/>
</dbReference>
<comment type="caution">
    <text evidence="1">The sequence shown here is derived from an EMBL/GenBank/DDBJ whole genome shotgun (WGS) entry which is preliminary data.</text>
</comment>
<proteinExistence type="predicted"/>
<sequence length="122" mass="13336">MSVSSPVIIDLTDLRENTPSVSEIRRIAIHRTALQDGAASGPIACICRDIKDLTAFRFYCVMTHLTGLRQERDACAGLSTVGTLTCLATKLGLDNMGRVALIAEIQAYQQMDPMPFLTPQRP</sequence>
<dbReference type="RefSeq" id="WP_218390768.1">
    <property type="nucleotide sequence ID" value="NZ_JAHUZE010000001.1"/>
</dbReference>
<evidence type="ECO:0000313" key="1">
    <source>
        <dbReference type="EMBL" id="MBV7377905.1"/>
    </source>
</evidence>
<evidence type="ECO:0000313" key="2">
    <source>
        <dbReference type="Proteomes" id="UP000756530"/>
    </source>
</evidence>
<name>A0ABS6SY68_9RHOB</name>